<evidence type="ECO:0000313" key="6">
    <source>
        <dbReference type="EMBL" id="MBH1932528.1"/>
    </source>
</evidence>
<dbReference type="InterPro" id="IPR001647">
    <property type="entry name" value="HTH_TetR"/>
</dbReference>
<dbReference type="Proteomes" id="UP000624159">
    <property type="component" value="Unassembled WGS sequence"/>
</dbReference>
<dbReference type="PROSITE" id="PS01081">
    <property type="entry name" value="HTH_TETR_1"/>
    <property type="match status" value="1"/>
</dbReference>
<keyword evidence="1" id="KW-0805">Transcription regulation</keyword>
<proteinExistence type="predicted"/>
<dbReference type="SUPFAM" id="SSF46689">
    <property type="entry name" value="Homeodomain-like"/>
    <property type="match status" value="1"/>
</dbReference>
<accession>A0ABS0MJK7</accession>
<evidence type="ECO:0000256" key="1">
    <source>
        <dbReference type="ARBA" id="ARBA00023015"/>
    </source>
</evidence>
<dbReference type="InterPro" id="IPR011075">
    <property type="entry name" value="TetR_C"/>
</dbReference>
<dbReference type="InterPro" id="IPR036271">
    <property type="entry name" value="Tet_transcr_reg_TetR-rel_C_sf"/>
</dbReference>
<dbReference type="PROSITE" id="PS50977">
    <property type="entry name" value="HTH_TETR_2"/>
    <property type="match status" value="1"/>
</dbReference>
<dbReference type="Pfam" id="PF16925">
    <property type="entry name" value="TetR_C_13"/>
    <property type="match status" value="1"/>
</dbReference>
<keyword evidence="7" id="KW-1185">Reference proteome</keyword>
<evidence type="ECO:0000313" key="7">
    <source>
        <dbReference type="Proteomes" id="UP000624159"/>
    </source>
</evidence>
<feature type="DNA-binding region" description="H-T-H motif" evidence="4">
    <location>
        <begin position="49"/>
        <end position="68"/>
    </location>
</feature>
<keyword evidence="2 4" id="KW-0238">DNA-binding</keyword>
<evidence type="ECO:0000256" key="3">
    <source>
        <dbReference type="ARBA" id="ARBA00023163"/>
    </source>
</evidence>
<keyword evidence="3" id="KW-0804">Transcription</keyword>
<evidence type="ECO:0000256" key="2">
    <source>
        <dbReference type="ARBA" id="ARBA00023125"/>
    </source>
</evidence>
<reference evidence="6 7" key="1">
    <citation type="submission" date="2020-11" db="EMBL/GenBank/DDBJ databases">
        <title>Enhanced detection system for hospital associated transmission using whole genome sequencing surveillance.</title>
        <authorList>
            <person name="Harrison L.H."/>
            <person name="Van Tyne D."/>
            <person name="Marsh J.W."/>
            <person name="Griffith M.P."/>
            <person name="Snyder D.J."/>
            <person name="Cooper V.S."/>
            <person name="Mustapha M."/>
        </authorList>
    </citation>
    <scope>NUCLEOTIDE SEQUENCE [LARGE SCALE GENOMIC DNA]</scope>
    <source>
        <strain evidence="6 7">SER00230</strain>
    </source>
</reference>
<comment type="caution">
    <text evidence="6">The sequence shown here is derived from an EMBL/GenBank/DDBJ whole genome shotgun (WGS) entry which is preliminary data.</text>
</comment>
<protein>
    <submittedName>
        <fullName evidence="6">TetR/AcrR family transcriptional regulator</fullName>
    </submittedName>
</protein>
<dbReference type="RefSeq" id="WP_197664881.1">
    <property type="nucleotide sequence ID" value="NZ_JADULK010000019.1"/>
</dbReference>
<evidence type="ECO:0000259" key="5">
    <source>
        <dbReference type="PROSITE" id="PS50977"/>
    </source>
</evidence>
<dbReference type="InterPro" id="IPR009057">
    <property type="entry name" value="Homeodomain-like_sf"/>
</dbReference>
<dbReference type="Pfam" id="PF00440">
    <property type="entry name" value="TetR_N"/>
    <property type="match status" value="1"/>
</dbReference>
<dbReference type="SUPFAM" id="SSF48498">
    <property type="entry name" value="Tetracyclin repressor-like, C-terminal domain"/>
    <property type="match status" value="1"/>
</dbReference>
<dbReference type="Gene3D" id="1.10.357.10">
    <property type="entry name" value="Tetracycline Repressor, domain 2"/>
    <property type="match status" value="1"/>
</dbReference>
<dbReference type="PANTHER" id="PTHR47506:SF10">
    <property type="entry name" value="TRANSCRIPTIONAL REGULATORY PROTEIN"/>
    <property type="match status" value="1"/>
</dbReference>
<dbReference type="InterPro" id="IPR023772">
    <property type="entry name" value="DNA-bd_HTH_TetR-type_CS"/>
</dbReference>
<evidence type="ECO:0000256" key="4">
    <source>
        <dbReference type="PROSITE-ProRule" id="PRU00335"/>
    </source>
</evidence>
<sequence>MTKNMIVSYIGGMNNISPSQRGRPREFDTERALQQAVRQFSVYGYHGTSIADLNRALNLTSGSIYKAWGDKRGLFLATLDYYIAQRIESVRAATAAAGSGREKVYAFLAAYAKLSSGSEGRQGCLIVGTAVELSAYDDEIARRLAAQQQRWESQLSRLLEEGQQDGSVAASCEPAVTATLLIALTRGMRVLGKTGASEESMTRIIHKAMCLLD</sequence>
<organism evidence="6 7">
    <name type="scientific">Serratia rubidaea</name>
    <name type="common">Serratia marinorubra</name>
    <dbReference type="NCBI Taxonomy" id="61652"/>
    <lineage>
        <taxon>Bacteria</taxon>
        <taxon>Pseudomonadati</taxon>
        <taxon>Pseudomonadota</taxon>
        <taxon>Gammaproteobacteria</taxon>
        <taxon>Enterobacterales</taxon>
        <taxon>Yersiniaceae</taxon>
        <taxon>Serratia</taxon>
    </lineage>
</organism>
<gene>
    <name evidence="6" type="ORF">I5U13_22990</name>
</gene>
<feature type="domain" description="HTH tetR-type" evidence="5">
    <location>
        <begin position="26"/>
        <end position="86"/>
    </location>
</feature>
<dbReference type="Gene3D" id="1.10.10.60">
    <property type="entry name" value="Homeodomain-like"/>
    <property type="match status" value="1"/>
</dbReference>
<dbReference type="EMBL" id="JADULK010000019">
    <property type="protein sequence ID" value="MBH1932528.1"/>
    <property type="molecule type" value="Genomic_DNA"/>
</dbReference>
<dbReference type="PANTHER" id="PTHR47506">
    <property type="entry name" value="TRANSCRIPTIONAL REGULATORY PROTEIN"/>
    <property type="match status" value="1"/>
</dbReference>
<name>A0ABS0MJK7_SERRU</name>